<keyword evidence="2" id="KW-1185">Reference proteome</keyword>
<gene>
    <name evidence="1" type="ordered locus">LHK_02066</name>
</gene>
<dbReference type="EMBL" id="CP001154">
    <property type="protein sequence ID" value="ACO75050.1"/>
    <property type="molecule type" value="Genomic_DNA"/>
</dbReference>
<dbReference type="KEGG" id="lhk:LHK_02066"/>
<name>C1D9E8_LARHH</name>
<accession>C1D9E8</accession>
<proteinExistence type="predicted"/>
<protein>
    <submittedName>
        <fullName evidence="1">Uncharacterized protein</fullName>
    </submittedName>
</protein>
<reference evidence="1 2" key="1">
    <citation type="journal article" date="2009" name="PLoS Genet.">
        <title>The complete genome and proteome of Laribacter hongkongensis reveal potential mechanisms for adaptations to different temperatures and habitats.</title>
        <authorList>
            <person name="Woo P.C."/>
            <person name="Lau S.K."/>
            <person name="Tse H."/>
            <person name="Teng J.L."/>
            <person name="Curreem S.O."/>
            <person name="Tsang A.K."/>
            <person name="Fan R.Y."/>
            <person name="Wong G.K."/>
            <person name="Huang Y."/>
            <person name="Loman N.J."/>
            <person name="Snyder L.A."/>
            <person name="Cai J.J."/>
            <person name="Huang J.D."/>
            <person name="Mak W."/>
            <person name="Pallen M.J."/>
            <person name="Lok S."/>
            <person name="Yuen K.Y."/>
        </authorList>
    </citation>
    <scope>NUCLEOTIDE SEQUENCE [LARGE SCALE GENOMIC DNA]</scope>
    <source>
        <strain evidence="1 2">HLHK9</strain>
    </source>
</reference>
<organism evidence="1 2">
    <name type="scientific">Laribacter hongkongensis (strain HLHK9)</name>
    <dbReference type="NCBI Taxonomy" id="557598"/>
    <lineage>
        <taxon>Bacteria</taxon>
        <taxon>Pseudomonadati</taxon>
        <taxon>Pseudomonadota</taxon>
        <taxon>Betaproteobacteria</taxon>
        <taxon>Neisseriales</taxon>
        <taxon>Aquaspirillaceae</taxon>
        <taxon>Laribacter</taxon>
    </lineage>
</organism>
<evidence type="ECO:0000313" key="2">
    <source>
        <dbReference type="Proteomes" id="UP000002010"/>
    </source>
</evidence>
<dbReference type="HOGENOM" id="CLU_1738243_0_0_4"/>
<sequence length="150" mass="16803">MREIVVLVVGFSHPEWSGRYGFRDNRMCKCMPCIQTGDFGECGLLLARVMKENGRTVLRADIMALPVGRGWVMHEKKDVQQPVVTDLLRVKGDPDCLGMSRVATAYLLVCRATLPGRRSSRSRLSVRRAGAGMLLPDTRSSHRQRSLYPA</sequence>
<dbReference type="AlphaFoldDB" id="C1D9E8"/>
<evidence type="ECO:0000313" key="1">
    <source>
        <dbReference type="EMBL" id="ACO75050.1"/>
    </source>
</evidence>
<dbReference type="Proteomes" id="UP000002010">
    <property type="component" value="Chromosome"/>
</dbReference>